<comment type="caution">
    <text evidence="2">The sequence shown here is derived from an EMBL/GenBank/DDBJ whole genome shotgun (WGS) entry which is preliminary data.</text>
</comment>
<gene>
    <name evidence="2" type="ORF">Slati_0204900</name>
</gene>
<protein>
    <recommendedName>
        <fullName evidence="1">GAG-pre-integrase domain-containing protein</fullName>
    </recommendedName>
</protein>
<dbReference type="InterPro" id="IPR039537">
    <property type="entry name" value="Retrotran_Ty1/copia-like"/>
</dbReference>
<organism evidence="2">
    <name type="scientific">Sesamum latifolium</name>
    <dbReference type="NCBI Taxonomy" id="2727402"/>
    <lineage>
        <taxon>Eukaryota</taxon>
        <taxon>Viridiplantae</taxon>
        <taxon>Streptophyta</taxon>
        <taxon>Embryophyta</taxon>
        <taxon>Tracheophyta</taxon>
        <taxon>Spermatophyta</taxon>
        <taxon>Magnoliopsida</taxon>
        <taxon>eudicotyledons</taxon>
        <taxon>Gunneridae</taxon>
        <taxon>Pentapetalae</taxon>
        <taxon>asterids</taxon>
        <taxon>lamiids</taxon>
        <taxon>Lamiales</taxon>
        <taxon>Pedaliaceae</taxon>
        <taxon>Sesamum</taxon>
    </lineage>
</organism>
<dbReference type="PANTHER" id="PTHR42648:SF31">
    <property type="entry name" value="RNA-DIRECTED DNA POLYMERASE"/>
    <property type="match status" value="1"/>
</dbReference>
<dbReference type="PANTHER" id="PTHR42648">
    <property type="entry name" value="TRANSPOSASE, PUTATIVE-RELATED"/>
    <property type="match status" value="1"/>
</dbReference>
<dbReference type="InterPro" id="IPR036397">
    <property type="entry name" value="RNaseH_sf"/>
</dbReference>
<reference evidence="2" key="1">
    <citation type="submission" date="2020-06" db="EMBL/GenBank/DDBJ databases">
        <authorList>
            <person name="Li T."/>
            <person name="Hu X."/>
            <person name="Zhang T."/>
            <person name="Song X."/>
            <person name="Zhang H."/>
            <person name="Dai N."/>
            <person name="Sheng W."/>
            <person name="Hou X."/>
            <person name="Wei L."/>
        </authorList>
    </citation>
    <scope>NUCLEOTIDE SEQUENCE</scope>
    <source>
        <strain evidence="2">KEN1</strain>
        <tissue evidence="2">Leaf</tissue>
    </source>
</reference>
<dbReference type="InterPro" id="IPR012337">
    <property type="entry name" value="RNaseH-like_sf"/>
</dbReference>
<dbReference type="AlphaFoldDB" id="A0AAW2YBN0"/>
<dbReference type="EMBL" id="JACGWN010000001">
    <property type="protein sequence ID" value="KAL0463173.1"/>
    <property type="molecule type" value="Genomic_DNA"/>
</dbReference>
<dbReference type="SUPFAM" id="SSF53098">
    <property type="entry name" value="Ribonuclease H-like"/>
    <property type="match status" value="1"/>
</dbReference>
<accession>A0AAW2YBN0</accession>
<feature type="domain" description="GAG-pre-integrase" evidence="1">
    <location>
        <begin position="144"/>
        <end position="189"/>
    </location>
</feature>
<dbReference type="InterPro" id="IPR025724">
    <property type="entry name" value="GAG-pre-integrase_dom"/>
</dbReference>
<dbReference type="Gene3D" id="3.30.420.10">
    <property type="entry name" value="Ribonuclease H-like superfamily/Ribonuclease H"/>
    <property type="match status" value="1"/>
</dbReference>
<sequence length="318" mass="36028">MLNGTPEWYKDLTDKKRKGTGRGRGLIAAVDAISQPEVAQLQGPGLTNIMRTEIRKLMAKDSASHSQLNTPFDDVRINFAQLEDLVESAGIIHHFNDIDCGSWIVDSGATRHVCADLKHFTSYTKPIKPTKVSLPDALHSVTDSSTYNEYTLWHHRLGHVSAETLKHISSIKFNKSPSYPCDVCHLAKQQRFSFPSSDTKVTSMFDLVHIDIWGPYKQPTPSNCSYFLTVVDHYSRSTWTYLMKFNLKLLITFIPSLRWYKHSSIKLSTPFALIKDLNSLVTNVRPSSFKMVYSIKHPMLTPLNKTGWLNTSINISLL</sequence>
<evidence type="ECO:0000313" key="2">
    <source>
        <dbReference type="EMBL" id="KAL0463173.1"/>
    </source>
</evidence>
<reference evidence="2" key="2">
    <citation type="journal article" date="2024" name="Plant">
        <title>Genomic evolution and insights into agronomic trait innovations of Sesamum species.</title>
        <authorList>
            <person name="Miao H."/>
            <person name="Wang L."/>
            <person name="Qu L."/>
            <person name="Liu H."/>
            <person name="Sun Y."/>
            <person name="Le M."/>
            <person name="Wang Q."/>
            <person name="Wei S."/>
            <person name="Zheng Y."/>
            <person name="Lin W."/>
            <person name="Duan Y."/>
            <person name="Cao H."/>
            <person name="Xiong S."/>
            <person name="Wang X."/>
            <person name="Wei L."/>
            <person name="Li C."/>
            <person name="Ma Q."/>
            <person name="Ju M."/>
            <person name="Zhao R."/>
            <person name="Li G."/>
            <person name="Mu C."/>
            <person name="Tian Q."/>
            <person name="Mei H."/>
            <person name="Zhang T."/>
            <person name="Gao T."/>
            <person name="Zhang H."/>
        </authorList>
    </citation>
    <scope>NUCLEOTIDE SEQUENCE</scope>
    <source>
        <strain evidence="2">KEN1</strain>
    </source>
</reference>
<proteinExistence type="predicted"/>
<name>A0AAW2YBN0_9LAMI</name>
<dbReference type="Pfam" id="PF13976">
    <property type="entry name" value="gag_pre-integrs"/>
    <property type="match status" value="1"/>
</dbReference>
<dbReference type="GO" id="GO:0003676">
    <property type="term" value="F:nucleic acid binding"/>
    <property type="evidence" value="ECO:0007669"/>
    <property type="project" value="InterPro"/>
</dbReference>
<evidence type="ECO:0000259" key="1">
    <source>
        <dbReference type="Pfam" id="PF13976"/>
    </source>
</evidence>